<evidence type="ECO:0000259" key="1">
    <source>
        <dbReference type="Pfam" id="PF12705"/>
    </source>
</evidence>
<sequence>MKLSYSAYMSYKTCPRKYYYERVYPIPQLRYADSEVGNYLHNYFYSVLNGENESVDADKIWEKIKGESILISAKEIKDDFQDFDDMVAYYSSLSDKIILWRDEKDYVNKIKMGIENSIKIAKALNLKSFNVEKWMNAKIDDLLIYGRFDIISENDIFELKTGGEREDYYLQLAFYALIFYLKNYIIPRGRLVYLQNGKIIDVKFNFNVLNEIMEDVIKVGKGIKNEDFPANKGENCRFCPYKFICDY</sequence>
<dbReference type="STRING" id="439481.Aboo_1310"/>
<dbReference type="HOGENOM" id="CLU_1122569_0_0_2"/>
<evidence type="ECO:0000313" key="2">
    <source>
        <dbReference type="EMBL" id="ADD09118.1"/>
    </source>
</evidence>
<dbReference type="Proteomes" id="UP000001400">
    <property type="component" value="Chromosome"/>
</dbReference>
<dbReference type="Gene3D" id="3.90.320.10">
    <property type="match status" value="1"/>
</dbReference>
<dbReference type="KEGG" id="abi:Aboo_1310"/>
<accession>B5ICN7</accession>
<keyword evidence="3" id="KW-1185">Reference proteome</keyword>
<dbReference type="EMBL" id="CP001941">
    <property type="protein sequence ID" value="ADD09118.1"/>
    <property type="molecule type" value="Genomic_DNA"/>
</dbReference>
<dbReference type="InterPro" id="IPR011604">
    <property type="entry name" value="PDDEXK-like_dom_sf"/>
</dbReference>
<dbReference type="Pfam" id="PF12705">
    <property type="entry name" value="PDDEXK_1"/>
    <property type="match status" value="1"/>
</dbReference>
<dbReference type="InterPro" id="IPR038726">
    <property type="entry name" value="PDDEXK_AddAB-type"/>
</dbReference>
<name>B5ICN7_ACIB4</name>
<protein>
    <recommendedName>
        <fullName evidence="1">PD-(D/E)XK endonuclease-like domain-containing protein</fullName>
    </recommendedName>
</protein>
<dbReference type="GeneID" id="8828272"/>
<feature type="domain" description="PD-(D/E)XK endonuclease-like" evidence="1">
    <location>
        <begin position="3"/>
        <end position="246"/>
    </location>
</feature>
<evidence type="ECO:0000313" key="3">
    <source>
        <dbReference type="Proteomes" id="UP000001400"/>
    </source>
</evidence>
<dbReference type="eggNOG" id="arCOG00787">
    <property type="taxonomic scope" value="Archaea"/>
</dbReference>
<dbReference type="AlphaFoldDB" id="B5ICN7"/>
<dbReference type="RefSeq" id="WP_008083963.1">
    <property type="nucleotide sequence ID" value="NC_013926.1"/>
</dbReference>
<proteinExistence type="predicted"/>
<gene>
    <name evidence="2" type="ordered locus">Aboo_1310</name>
</gene>
<dbReference type="OrthoDB" id="10444at2157"/>
<reference evidence="2" key="1">
    <citation type="submission" date="2010-02" db="EMBL/GenBank/DDBJ databases">
        <title>Complete sequence of Aciduliprofundum boonei T469.</title>
        <authorList>
            <consortium name="US DOE Joint Genome Institute"/>
            <person name="Lucas S."/>
            <person name="Copeland A."/>
            <person name="Lapidus A."/>
            <person name="Cheng J.-F."/>
            <person name="Bruce D."/>
            <person name="Goodwin L."/>
            <person name="Pitluck S."/>
            <person name="Saunders E."/>
            <person name="Detter J.C."/>
            <person name="Han C."/>
            <person name="Tapia R."/>
            <person name="Land M."/>
            <person name="Hauser L."/>
            <person name="Kyrpides N."/>
            <person name="Mikhailova N."/>
            <person name="Flores G."/>
            <person name="Reysenbach A.-L."/>
            <person name="Woyke T."/>
        </authorList>
    </citation>
    <scope>NUCLEOTIDE SEQUENCE</scope>
    <source>
        <strain evidence="2">T469</strain>
    </source>
</reference>
<organism evidence="2 3">
    <name type="scientific">Aciduliprofundum boonei (strain DSM 19572 / T469)</name>
    <dbReference type="NCBI Taxonomy" id="439481"/>
    <lineage>
        <taxon>Archaea</taxon>
        <taxon>Methanobacteriati</taxon>
        <taxon>Thermoplasmatota</taxon>
        <taxon>DHVE2 group</taxon>
        <taxon>Candidatus Aciduliprofundum</taxon>
    </lineage>
</organism>